<dbReference type="Proteomes" id="UP000242917">
    <property type="component" value="Plasmid pNYT1"/>
</dbReference>
<keyword evidence="2" id="KW-1185">Reference proteome</keyword>
<evidence type="ECO:0000313" key="1">
    <source>
        <dbReference type="EMBL" id="AUG49453.1"/>
    </source>
</evidence>
<evidence type="ECO:0000313" key="2">
    <source>
        <dbReference type="Proteomes" id="UP000242917"/>
    </source>
</evidence>
<geneLocation type="plasmid" evidence="1 2">
    <name>pNYT1</name>
</geneLocation>
<accession>A0A2H5A404</accession>
<keyword evidence="1" id="KW-0614">Plasmid</keyword>
<organism evidence="1 2">
    <name type="scientific">Haloarcula taiwanensis</name>
    <dbReference type="NCBI Taxonomy" id="1932004"/>
    <lineage>
        <taxon>Archaea</taxon>
        <taxon>Methanobacteriati</taxon>
        <taxon>Methanobacteriota</taxon>
        <taxon>Stenosarchaea group</taxon>
        <taxon>Halobacteria</taxon>
        <taxon>Halobacteriales</taxon>
        <taxon>Haloarculaceae</taxon>
        <taxon>Haloarcula</taxon>
    </lineage>
</organism>
<gene>
    <name evidence="1" type="ORF">BVU17_17910</name>
</gene>
<dbReference type="KEGG" id="hta:BVU17_17910"/>
<sequence>MTFTSRLDICLPLSQFCFNMTDNSVLRVYIFRMYFRSFSTTNDNMNSCVKRVRILNSRPHMADFQATF</sequence>
<dbReference type="AlphaFoldDB" id="A0A2H5A404"/>
<dbReference type="EMBL" id="CP019156">
    <property type="protein sequence ID" value="AUG49453.1"/>
    <property type="molecule type" value="Genomic_DNA"/>
</dbReference>
<reference evidence="1 2" key="1">
    <citation type="submission" date="2017-01" db="EMBL/GenBank/DDBJ databases">
        <title>A Red Light-Sensitive Sensory Rhodopsin I From Haloarcula taiwanensis, A New Haloarchaeon Isolated From Taiwan.</title>
        <authorList>
            <person name="Yang C.-S."/>
            <person name="Han Y.-A."/>
            <person name="Chen P.-C."/>
            <person name="Ng W.V."/>
            <person name="Chen T.-W."/>
        </authorList>
    </citation>
    <scope>NUCLEOTIDE SEQUENCE [LARGE SCALE GENOMIC DNA]</scope>
    <source>
        <strain evidence="1 2">Taiwanensis</strain>
        <plasmid evidence="1 2">pNYT1</plasmid>
    </source>
</reference>
<proteinExistence type="predicted"/>
<protein>
    <submittedName>
        <fullName evidence="1">Uncharacterized protein</fullName>
    </submittedName>
</protein>
<name>A0A2H5A404_9EURY</name>